<evidence type="ECO:0000313" key="2">
    <source>
        <dbReference type="Proteomes" id="UP000030645"/>
    </source>
</evidence>
<dbReference type="Proteomes" id="UP000030645">
    <property type="component" value="Unassembled WGS sequence"/>
</dbReference>
<organism evidence="1 2">
    <name type="scientific">Morus notabilis</name>
    <dbReference type="NCBI Taxonomy" id="981085"/>
    <lineage>
        <taxon>Eukaryota</taxon>
        <taxon>Viridiplantae</taxon>
        <taxon>Streptophyta</taxon>
        <taxon>Embryophyta</taxon>
        <taxon>Tracheophyta</taxon>
        <taxon>Spermatophyta</taxon>
        <taxon>Magnoliopsida</taxon>
        <taxon>eudicotyledons</taxon>
        <taxon>Gunneridae</taxon>
        <taxon>Pentapetalae</taxon>
        <taxon>rosids</taxon>
        <taxon>fabids</taxon>
        <taxon>Rosales</taxon>
        <taxon>Moraceae</taxon>
        <taxon>Moreae</taxon>
        <taxon>Morus</taxon>
    </lineage>
</organism>
<proteinExistence type="predicted"/>
<name>W9SIJ6_9ROSA</name>
<protein>
    <submittedName>
        <fullName evidence="1">Uncharacterized protein</fullName>
    </submittedName>
</protein>
<dbReference type="EMBL" id="KE345641">
    <property type="protein sequence ID" value="EXC10463.1"/>
    <property type="molecule type" value="Genomic_DNA"/>
</dbReference>
<gene>
    <name evidence="1" type="ORF">L484_008630</name>
</gene>
<keyword evidence="2" id="KW-1185">Reference proteome</keyword>
<sequence length="60" mass="6952">MYVWLQFLRRNEMNVTKISLNERNETWEGERDLSANYSGSIGERSTTAREGVNFAASLDH</sequence>
<dbReference type="AlphaFoldDB" id="W9SIJ6"/>
<accession>W9SIJ6</accession>
<reference evidence="2" key="1">
    <citation type="submission" date="2013-01" db="EMBL/GenBank/DDBJ databases">
        <title>Draft Genome Sequence of a Mulberry Tree, Morus notabilis C.K. Schneid.</title>
        <authorList>
            <person name="He N."/>
            <person name="Zhao S."/>
        </authorList>
    </citation>
    <scope>NUCLEOTIDE SEQUENCE</scope>
</reference>
<evidence type="ECO:0000313" key="1">
    <source>
        <dbReference type="EMBL" id="EXC10463.1"/>
    </source>
</evidence>